<comment type="pathway">
    <text evidence="11">Porphyrin-containing compound metabolism.</text>
</comment>
<dbReference type="PANTHER" id="PTHR35457">
    <property type="entry name" value="HEME A SYNTHASE"/>
    <property type="match status" value="1"/>
</dbReference>
<feature type="transmembrane region" description="Helical" evidence="12">
    <location>
        <begin position="248"/>
        <end position="267"/>
    </location>
</feature>
<proteinExistence type="predicted"/>
<feature type="transmembrane region" description="Helical" evidence="12">
    <location>
        <begin position="21"/>
        <end position="43"/>
    </location>
</feature>
<organism evidence="13 14">
    <name type="scientific">Amycolatopsis echigonensis</name>
    <dbReference type="NCBI Taxonomy" id="2576905"/>
    <lineage>
        <taxon>Bacteria</taxon>
        <taxon>Bacillati</taxon>
        <taxon>Actinomycetota</taxon>
        <taxon>Actinomycetes</taxon>
        <taxon>Pseudonocardiales</taxon>
        <taxon>Pseudonocardiaceae</taxon>
        <taxon>Amycolatopsis</taxon>
    </lineage>
</organism>
<dbReference type="AlphaFoldDB" id="A0A2N3X198"/>
<name>A0A2N3X198_9PSEU</name>
<dbReference type="GO" id="GO:0046872">
    <property type="term" value="F:metal ion binding"/>
    <property type="evidence" value="ECO:0007669"/>
    <property type="project" value="UniProtKB-KW"/>
</dbReference>
<feature type="transmembrane region" description="Helical" evidence="12">
    <location>
        <begin position="217"/>
        <end position="236"/>
    </location>
</feature>
<evidence type="ECO:0000313" key="13">
    <source>
        <dbReference type="EMBL" id="PKV99896.1"/>
    </source>
</evidence>
<keyword evidence="3 12" id="KW-0812">Transmembrane</keyword>
<dbReference type="InterPro" id="IPR003780">
    <property type="entry name" value="COX15/CtaA_fam"/>
</dbReference>
<reference evidence="13 14" key="1">
    <citation type="submission" date="2017-12" db="EMBL/GenBank/DDBJ databases">
        <title>Sequencing the genomes of 1000 Actinobacteria strains.</title>
        <authorList>
            <person name="Klenk H.-P."/>
        </authorList>
    </citation>
    <scope>NUCLEOTIDE SEQUENCE [LARGE SCALE GENOMIC DNA]</scope>
    <source>
        <strain evidence="13 14">DSM 45165</strain>
    </source>
</reference>
<evidence type="ECO:0000256" key="9">
    <source>
        <dbReference type="ARBA" id="ARBA00023136"/>
    </source>
</evidence>
<keyword evidence="2" id="KW-1003">Cell membrane</keyword>
<evidence type="ECO:0000256" key="6">
    <source>
        <dbReference type="ARBA" id="ARBA00023002"/>
    </source>
</evidence>
<dbReference type="Proteomes" id="UP000233750">
    <property type="component" value="Unassembled WGS sequence"/>
</dbReference>
<dbReference type="Pfam" id="PF02628">
    <property type="entry name" value="COX15-CtaA"/>
    <property type="match status" value="1"/>
</dbReference>
<evidence type="ECO:0000256" key="3">
    <source>
        <dbReference type="ARBA" id="ARBA00022692"/>
    </source>
</evidence>
<feature type="transmembrane region" description="Helical" evidence="12">
    <location>
        <begin position="75"/>
        <end position="97"/>
    </location>
</feature>
<evidence type="ECO:0000256" key="11">
    <source>
        <dbReference type="ARBA" id="ARBA00023444"/>
    </source>
</evidence>
<protein>
    <submittedName>
        <fullName evidence="13">Cytochrome c oxidase assembly protein subunit 15</fullName>
    </submittedName>
</protein>
<keyword evidence="9 12" id="KW-0472">Membrane</keyword>
<evidence type="ECO:0000256" key="1">
    <source>
        <dbReference type="ARBA" id="ARBA00004141"/>
    </source>
</evidence>
<dbReference type="OrthoDB" id="5241540at2"/>
<evidence type="ECO:0000256" key="5">
    <source>
        <dbReference type="ARBA" id="ARBA00022989"/>
    </source>
</evidence>
<feature type="transmembrane region" description="Helical" evidence="12">
    <location>
        <begin position="279"/>
        <end position="297"/>
    </location>
</feature>
<accession>A0A2N3X198</accession>
<evidence type="ECO:0000313" key="14">
    <source>
        <dbReference type="Proteomes" id="UP000233750"/>
    </source>
</evidence>
<keyword evidence="8" id="KW-0350">Heme biosynthesis</keyword>
<keyword evidence="5 12" id="KW-1133">Transmembrane helix</keyword>
<dbReference type="GO" id="GO:0006784">
    <property type="term" value="P:heme A biosynthetic process"/>
    <property type="evidence" value="ECO:0007669"/>
    <property type="project" value="InterPro"/>
</dbReference>
<dbReference type="PANTHER" id="PTHR35457:SF1">
    <property type="entry name" value="HEME A SYNTHASE"/>
    <property type="match status" value="1"/>
</dbReference>
<dbReference type="EMBL" id="PJMY01000002">
    <property type="protein sequence ID" value="PKV99896.1"/>
    <property type="molecule type" value="Genomic_DNA"/>
</dbReference>
<gene>
    <name evidence="13" type="ORF">ATK30_0889</name>
</gene>
<evidence type="ECO:0000256" key="12">
    <source>
        <dbReference type="SAM" id="Phobius"/>
    </source>
</evidence>
<dbReference type="GO" id="GO:0016491">
    <property type="term" value="F:oxidoreductase activity"/>
    <property type="evidence" value="ECO:0007669"/>
    <property type="project" value="UniProtKB-KW"/>
</dbReference>
<dbReference type="RefSeq" id="WP_101434391.1">
    <property type="nucleotide sequence ID" value="NZ_PJMY01000002.1"/>
</dbReference>
<evidence type="ECO:0000256" key="8">
    <source>
        <dbReference type="ARBA" id="ARBA00023133"/>
    </source>
</evidence>
<keyword evidence="4" id="KW-0479">Metal-binding</keyword>
<evidence type="ECO:0000256" key="10">
    <source>
        <dbReference type="ARBA" id="ARBA00023157"/>
    </source>
</evidence>
<sequence>MIGRSTAIAERLMPPRGSVRTLRRAVAATLVALVALVGTGGWVRLSDSGLGCTTWPRCFADDFVARGTYHSLVEFINRCVIIAVGGLVVATFALAVWHRPRRTDLVWCAAGLAVGYVAEAVLGGLSVLRGLAPVVVAVHMAVALVLVAITVILYHRAAARAPYPVTPGGPQVRLGRLMLAVLGIAIIVGTVVTGSGPHAGQPGTPRLPLPRPAVTELHAVIGIFLLGLIVSGYFFLRAGHVPDGARRGYRWIVTLMLAQTGVGYLQYFTGLPADLVELHMLGAAVLVALLVHTYLALTTA</sequence>
<comment type="caution">
    <text evidence="13">The sequence shown here is derived from an EMBL/GenBank/DDBJ whole genome shotgun (WGS) entry which is preliminary data.</text>
</comment>
<dbReference type="GO" id="GO:0016020">
    <property type="term" value="C:membrane"/>
    <property type="evidence" value="ECO:0007669"/>
    <property type="project" value="UniProtKB-SubCell"/>
</dbReference>
<keyword evidence="6" id="KW-0560">Oxidoreductase</keyword>
<keyword evidence="14" id="KW-1185">Reference proteome</keyword>
<comment type="subcellular location">
    <subcellularLocation>
        <location evidence="1">Membrane</location>
        <topology evidence="1">Multi-pass membrane protein</topology>
    </subcellularLocation>
</comment>
<keyword evidence="7" id="KW-0408">Iron</keyword>
<evidence type="ECO:0000256" key="2">
    <source>
        <dbReference type="ARBA" id="ARBA00022475"/>
    </source>
</evidence>
<feature type="transmembrane region" description="Helical" evidence="12">
    <location>
        <begin position="104"/>
        <end position="125"/>
    </location>
</feature>
<keyword evidence="10" id="KW-1015">Disulfide bond</keyword>
<feature type="transmembrane region" description="Helical" evidence="12">
    <location>
        <begin position="131"/>
        <end position="154"/>
    </location>
</feature>
<evidence type="ECO:0000256" key="4">
    <source>
        <dbReference type="ARBA" id="ARBA00022723"/>
    </source>
</evidence>
<dbReference type="InterPro" id="IPR050450">
    <property type="entry name" value="COX15/CtaA_HemeA_synthase"/>
</dbReference>
<evidence type="ECO:0000256" key="7">
    <source>
        <dbReference type="ARBA" id="ARBA00023004"/>
    </source>
</evidence>
<feature type="transmembrane region" description="Helical" evidence="12">
    <location>
        <begin position="174"/>
        <end position="197"/>
    </location>
</feature>